<dbReference type="Pfam" id="PF00211">
    <property type="entry name" value="Guanylate_cyc"/>
    <property type="match status" value="1"/>
</dbReference>
<comment type="caution">
    <text evidence="3">The sequence shown here is derived from an EMBL/GenBank/DDBJ whole genome shotgun (WGS) entry which is preliminary data.</text>
</comment>
<evidence type="ECO:0000259" key="2">
    <source>
        <dbReference type="PROSITE" id="PS50125"/>
    </source>
</evidence>
<comment type="similarity">
    <text evidence="1">Belongs to the adenylyl cyclase class-3 family.</text>
</comment>
<organism evidence="3 4">
    <name type="scientific">Actinomycetospora aurantiaca</name>
    <dbReference type="NCBI Taxonomy" id="3129233"/>
    <lineage>
        <taxon>Bacteria</taxon>
        <taxon>Bacillati</taxon>
        <taxon>Actinomycetota</taxon>
        <taxon>Actinomycetes</taxon>
        <taxon>Pseudonocardiales</taxon>
        <taxon>Pseudonocardiaceae</taxon>
        <taxon>Actinomycetospora</taxon>
    </lineage>
</organism>
<dbReference type="Pfam" id="PF16701">
    <property type="entry name" value="Ad_Cy_reg"/>
    <property type="match status" value="1"/>
</dbReference>
<protein>
    <submittedName>
        <fullName evidence="3">Adenylate/guanylate cyclase domain-containing protein</fullName>
    </submittedName>
</protein>
<dbReference type="InterPro" id="IPR029787">
    <property type="entry name" value="Nucleotide_cyclase"/>
</dbReference>
<dbReference type="PANTHER" id="PTHR43081">
    <property type="entry name" value="ADENYLATE CYCLASE, TERMINAL-DIFFERENTIATION SPECIFIC-RELATED"/>
    <property type="match status" value="1"/>
</dbReference>
<dbReference type="InterPro" id="IPR032026">
    <property type="entry name" value="Ad_Cy_reg"/>
</dbReference>
<feature type="domain" description="Guanylate cyclase" evidence="2">
    <location>
        <begin position="171"/>
        <end position="280"/>
    </location>
</feature>
<evidence type="ECO:0000256" key="1">
    <source>
        <dbReference type="ARBA" id="ARBA00005381"/>
    </source>
</evidence>
<evidence type="ECO:0000313" key="3">
    <source>
        <dbReference type="EMBL" id="MEJ2870251.1"/>
    </source>
</evidence>
<dbReference type="Gene3D" id="3.30.70.1230">
    <property type="entry name" value="Nucleotide cyclase"/>
    <property type="match status" value="1"/>
</dbReference>
<dbReference type="SMART" id="SM00044">
    <property type="entry name" value="CYCc"/>
    <property type="match status" value="1"/>
</dbReference>
<dbReference type="PROSITE" id="PS50125">
    <property type="entry name" value="GUANYLATE_CYCLASE_2"/>
    <property type="match status" value="1"/>
</dbReference>
<reference evidence="3 4" key="1">
    <citation type="submission" date="2024-03" db="EMBL/GenBank/DDBJ databases">
        <title>Actinomycetospora sp. OC33-EN08, a novel actinomycete isolated from wild orchid (Aerides multiflora).</title>
        <authorList>
            <person name="Suriyachadkun C."/>
        </authorList>
    </citation>
    <scope>NUCLEOTIDE SEQUENCE [LARGE SCALE GENOMIC DNA]</scope>
    <source>
        <strain evidence="3 4">OC33-EN08</strain>
    </source>
</reference>
<proteinExistence type="inferred from homology"/>
<dbReference type="EMBL" id="JBBEGN010000011">
    <property type="protein sequence ID" value="MEJ2870251.1"/>
    <property type="molecule type" value="Genomic_DNA"/>
</dbReference>
<sequence>MTERSWSDARREVEDFLIGGERTLRRGDVAEQAGVPLERTARLWSALGFPQVPDDVAAFAGTDLDALARVEELIGQDAFDEDEALAVARTLGQSMARLAEWQSNLLRQVIAERGTGDDPDAVVSAVRSLVPLMEDLQAYTWRRHLMVTAGRMMSSLATDEGDDGGRRTTSAVGFADIVGFTALSRRIDADELRTLLERFEGVANDVVSRGGGRIVKTLGDEVLFVCPDAASACEIAFALHDEVPDPGERMVLRIGLAYGDVLPRYGDVYGPTVNIASRLTSHARPGTTLVDDEMTAAIRDAGLDVDLRSVPPLNVRGYKHLKPHVVRRSS</sequence>
<dbReference type="RefSeq" id="WP_337696807.1">
    <property type="nucleotide sequence ID" value="NZ_JBBEGN010000011.1"/>
</dbReference>
<dbReference type="SUPFAM" id="SSF55073">
    <property type="entry name" value="Nucleotide cyclase"/>
    <property type="match status" value="1"/>
</dbReference>
<keyword evidence="4" id="KW-1185">Reference proteome</keyword>
<gene>
    <name evidence="3" type="ORF">WCD74_20945</name>
</gene>
<dbReference type="InterPro" id="IPR001054">
    <property type="entry name" value="A/G_cyclase"/>
</dbReference>
<dbReference type="Proteomes" id="UP001385809">
    <property type="component" value="Unassembled WGS sequence"/>
</dbReference>
<name>A0ABU8MSP0_9PSEU</name>
<evidence type="ECO:0000313" key="4">
    <source>
        <dbReference type="Proteomes" id="UP001385809"/>
    </source>
</evidence>
<dbReference type="CDD" id="cd07302">
    <property type="entry name" value="CHD"/>
    <property type="match status" value="1"/>
</dbReference>
<dbReference type="InterPro" id="IPR050697">
    <property type="entry name" value="Adenylyl/Guanylyl_Cyclase_3/4"/>
</dbReference>
<dbReference type="PANTHER" id="PTHR43081:SF19">
    <property type="entry name" value="PH-SENSITIVE ADENYLATE CYCLASE RV1264"/>
    <property type="match status" value="1"/>
</dbReference>
<accession>A0ABU8MSP0</accession>